<feature type="transmembrane region" description="Helical" evidence="2">
    <location>
        <begin position="36"/>
        <end position="59"/>
    </location>
</feature>
<dbReference type="AlphaFoldDB" id="A0A2I0KE28"/>
<dbReference type="Proteomes" id="UP000233551">
    <property type="component" value="Unassembled WGS sequence"/>
</dbReference>
<evidence type="ECO:0000313" key="4">
    <source>
        <dbReference type="Proteomes" id="UP000233551"/>
    </source>
</evidence>
<keyword evidence="2" id="KW-0472">Membrane</keyword>
<organism evidence="3 4">
    <name type="scientific">Punica granatum</name>
    <name type="common">Pomegranate</name>
    <dbReference type="NCBI Taxonomy" id="22663"/>
    <lineage>
        <taxon>Eukaryota</taxon>
        <taxon>Viridiplantae</taxon>
        <taxon>Streptophyta</taxon>
        <taxon>Embryophyta</taxon>
        <taxon>Tracheophyta</taxon>
        <taxon>Spermatophyta</taxon>
        <taxon>Magnoliopsida</taxon>
        <taxon>eudicotyledons</taxon>
        <taxon>Gunneridae</taxon>
        <taxon>Pentapetalae</taxon>
        <taxon>rosids</taxon>
        <taxon>malvids</taxon>
        <taxon>Myrtales</taxon>
        <taxon>Lythraceae</taxon>
        <taxon>Punica</taxon>
    </lineage>
</organism>
<evidence type="ECO:0000256" key="1">
    <source>
        <dbReference type="SAM" id="MobiDB-lite"/>
    </source>
</evidence>
<keyword evidence="4" id="KW-1185">Reference proteome</keyword>
<keyword evidence="2" id="KW-0812">Transmembrane</keyword>
<reference evidence="3 4" key="1">
    <citation type="submission" date="2017-11" db="EMBL/GenBank/DDBJ databases">
        <title>De-novo sequencing of pomegranate (Punica granatum L.) genome.</title>
        <authorList>
            <person name="Akparov Z."/>
            <person name="Amiraslanov A."/>
            <person name="Hajiyeva S."/>
            <person name="Abbasov M."/>
            <person name="Kaur K."/>
            <person name="Hamwieh A."/>
            <person name="Solovyev V."/>
            <person name="Salamov A."/>
            <person name="Braich B."/>
            <person name="Kosarev P."/>
            <person name="Mahmoud A."/>
            <person name="Hajiyev E."/>
            <person name="Babayeva S."/>
            <person name="Izzatullayeva V."/>
            <person name="Mammadov A."/>
            <person name="Mammadov A."/>
            <person name="Sharifova S."/>
            <person name="Ojaghi J."/>
            <person name="Eynullazada K."/>
            <person name="Bayramov B."/>
            <person name="Abdulazimova A."/>
            <person name="Shahmuradov I."/>
        </authorList>
    </citation>
    <scope>NUCLEOTIDE SEQUENCE [LARGE SCALE GENOMIC DNA]</scope>
    <source>
        <strain evidence="4">cv. AG2017</strain>
        <tissue evidence="3">Leaf</tissue>
    </source>
</reference>
<accession>A0A2I0KE28</accession>
<evidence type="ECO:0000256" key="2">
    <source>
        <dbReference type="SAM" id="Phobius"/>
    </source>
</evidence>
<name>A0A2I0KE28_PUNGR</name>
<protein>
    <submittedName>
        <fullName evidence="3">Uncharacterized protein</fullName>
    </submittedName>
</protein>
<feature type="region of interest" description="Disordered" evidence="1">
    <location>
        <begin position="74"/>
        <end position="107"/>
    </location>
</feature>
<feature type="compositionally biased region" description="Basic and acidic residues" evidence="1">
    <location>
        <begin position="74"/>
        <end position="84"/>
    </location>
</feature>
<feature type="compositionally biased region" description="Basic and acidic residues" evidence="1">
    <location>
        <begin position="94"/>
        <end position="107"/>
    </location>
</feature>
<dbReference type="EMBL" id="PGOL01000657">
    <property type="protein sequence ID" value="PKI66765.1"/>
    <property type="molecule type" value="Genomic_DNA"/>
</dbReference>
<gene>
    <name evidence="3" type="ORF">CRG98_012771</name>
</gene>
<keyword evidence="2" id="KW-1133">Transmembrane helix</keyword>
<sequence>MLRIRPDYTTHRSLNRWRCRLAQRHWPHDGLRHDGILIDVLSSAIVNVIWIVVLSSSLASIRSNWRLCRPTMATEDREGRKAAEEVEEGQQKVGSKEVTEATEKEAAPMEVGALVESM</sequence>
<proteinExistence type="predicted"/>
<evidence type="ECO:0000313" key="3">
    <source>
        <dbReference type="EMBL" id="PKI66765.1"/>
    </source>
</evidence>
<comment type="caution">
    <text evidence="3">The sequence shown here is derived from an EMBL/GenBank/DDBJ whole genome shotgun (WGS) entry which is preliminary data.</text>
</comment>